<sequence>MLYFQLLLRLASAVFVAWLIKFLLEGAAIRLRLGKLKNRGLPVPEPYSMLFGHLLLMKQLREGLPPDAHSTYSNVRLVQDWKRYFPTAVECPPVIYLDLWPLMSVPFIYVISPELCSQLTQEDPQPRHPMFVWAQWPLTNGLDLLSMNKADHKRWRSILNPGFSLKSLTTQIPVLVEEVSIFADNIKAQAGKHGTWGPVFTLYDRTASLTFDIITRISIGLCVHEQTDGPGVLFTAMKGLIACCKIASIFNKLERMTPSFKRRILSSDMAIRHIVQPQILKNNSDSEHYKSTIDLALRDLRAVDGQLDPRFLEIMIANMKLFLFAGHETTAQTLCWVLYEIHKYPHVLSQLRTEHDNILGIDTALAKDTLIRSPQVLNELKYTSAVIKETLRLHTPAGSLRLGNPGFVLVKDGRQYPVYDSVIQTLPAASHIHPDLWPEAQAFMPERFLQPQGHPSHPLKNAFRPFELGNTRCIGEELAMMEIKLALVFTIRELEFDFGCKSWNEGKAINKDHINGEYTYRAGQGMGHIKNNLPTSVRPRVF</sequence>
<comment type="cofactor">
    <cofactor evidence="1 10">
        <name>heme</name>
        <dbReference type="ChEBI" id="CHEBI:30413"/>
    </cofactor>
</comment>
<evidence type="ECO:0000256" key="7">
    <source>
        <dbReference type="ARBA" id="ARBA00023002"/>
    </source>
</evidence>
<evidence type="ECO:0000256" key="11">
    <source>
        <dbReference type="SAM" id="Phobius"/>
    </source>
</evidence>
<dbReference type="GO" id="GO:0016705">
    <property type="term" value="F:oxidoreductase activity, acting on paired donors, with incorporation or reduction of molecular oxygen"/>
    <property type="evidence" value="ECO:0007669"/>
    <property type="project" value="InterPro"/>
</dbReference>
<dbReference type="PRINTS" id="PR00385">
    <property type="entry name" value="P450"/>
</dbReference>
<keyword evidence="7" id="KW-0560">Oxidoreductase</keyword>
<proteinExistence type="inferred from homology"/>
<dbReference type="AlphaFoldDB" id="A0A8K0SAU9"/>
<dbReference type="SUPFAM" id="SSF48264">
    <property type="entry name" value="Cytochrome P450"/>
    <property type="match status" value="1"/>
</dbReference>
<evidence type="ECO:0000256" key="2">
    <source>
        <dbReference type="ARBA" id="ARBA00004685"/>
    </source>
</evidence>
<dbReference type="Proteomes" id="UP000813444">
    <property type="component" value="Unassembled WGS sequence"/>
</dbReference>
<dbReference type="EMBL" id="JAGPNK010000044">
    <property type="protein sequence ID" value="KAH7302957.1"/>
    <property type="molecule type" value="Genomic_DNA"/>
</dbReference>
<dbReference type="GO" id="GO:0005506">
    <property type="term" value="F:iron ion binding"/>
    <property type="evidence" value="ECO:0007669"/>
    <property type="project" value="InterPro"/>
</dbReference>
<dbReference type="PANTHER" id="PTHR24305:SF107">
    <property type="entry name" value="P450, PUTATIVE (EUROFUNG)-RELATED"/>
    <property type="match status" value="1"/>
</dbReference>
<keyword evidence="11" id="KW-1133">Transmembrane helix</keyword>
<evidence type="ECO:0000256" key="4">
    <source>
        <dbReference type="ARBA" id="ARBA00010617"/>
    </source>
</evidence>
<keyword evidence="11" id="KW-0812">Transmembrane</keyword>
<evidence type="ECO:0000313" key="13">
    <source>
        <dbReference type="Proteomes" id="UP000813444"/>
    </source>
</evidence>
<dbReference type="InterPro" id="IPR050121">
    <property type="entry name" value="Cytochrome_P450_monoxygenase"/>
</dbReference>
<comment type="pathway">
    <text evidence="3">Secondary metabolite biosynthesis.</text>
</comment>
<gene>
    <name evidence="12" type="ORF">B0I35DRAFT_365741</name>
</gene>
<evidence type="ECO:0000256" key="1">
    <source>
        <dbReference type="ARBA" id="ARBA00001971"/>
    </source>
</evidence>
<dbReference type="Gene3D" id="1.10.630.10">
    <property type="entry name" value="Cytochrome P450"/>
    <property type="match status" value="1"/>
</dbReference>
<dbReference type="Pfam" id="PF00067">
    <property type="entry name" value="p450"/>
    <property type="match status" value="1"/>
</dbReference>
<evidence type="ECO:0000256" key="8">
    <source>
        <dbReference type="ARBA" id="ARBA00023004"/>
    </source>
</evidence>
<evidence type="ECO:0000256" key="5">
    <source>
        <dbReference type="ARBA" id="ARBA00022617"/>
    </source>
</evidence>
<keyword evidence="8 10" id="KW-0408">Iron</keyword>
<evidence type="ECO:0000313" key="12">
    <source>
        <dbReference type="EMBL" id="KAH7302957.1"/>
    </source>
</evidence>
<evidence type="ECO:0000256" key="9">
    <source>
        <dbReference type="ARBA" id="ARBA00023033"/>
    </source>
</evidence>
<comment type="pathway">
    <text evidence="2">Mycotoxin biosynthesis.</text>
</comment>
<evidence type="ECO:0000256" key="10">
    <source>
        <dbReference type="PIRSR" id="PIRSR602403-1"/>
    </source>
</evidence>
<evidence type="ECO:0000256" key="3">
    <source>
        <dbReference type="ARBA" id="ARBA00005179"/>
    </source>
</evidence>
<dbReference type="PANTHER" id="PTHR24305">
    <property type="entry name" value="CYTOCHROME P450"/>
    <property type="match status" value="1"/>
</dbReference>
<keyword evidence="5 10" id="KW-0349">Heme</keyword>
<dbReference type="GO" id="GO:0020037">
    <property type="term" value="F:heme binding"/>
    <property type="evidence" value="ECO:0007669"/>
    <property type="project" value="InterPro"/>
</dbReference>
<dbReference type="GO" id="GO:0004497">
    <property type="term" value="F:monooxygenase activity"/>
    <property type="evidence" value="ECO:0007669"/>
    <property type="project" value="UniProtKB-KW"/>
</dbReference>
<dbReference type="InterPro" id="IPR001128">
    <property type="entry name" value="Cyt_P450"/>
</dbReference>
<dbReference type="InterPro" id="IPR036396">
    <property type="entry name" value="Cyt_P450_sf"/>
</dbReference>
<feature type="transmembrane region" description="Helical" evidence="11">
    <location>
        <begin position="6"/>
        <end position="29"/>
    </location>
</feature>
<accession>A0A8K0SAU9</accession>
<comment type="similarity">
    <text evidence="4">Belongs to the cytochrome P450 family.</text>
</comment>
<dbReference type="PRINTS" id="PR00465">
    <property type="entry name" value="EP450IV"/>
</dbReference>
<reference evidence="12" key="1">
    <citation type="journal article" date="2021" name="Nat. Commun.">
        <title>Genetic determinants of endophytism in the Arabidopsis root mycobiome.</title>
        <authorList>
            <person name="Mesny F."/>
            <person name="Miyauchi S."/>
            <person name="Thiergart T."/>
            <person name="Pickel B."/>
            <person name="Atanasova L."/>
            <person name="Karlsson M."/>
            <person name="Huettel B."/>
            <person name="Barry K.W."/>
            <person name="Haridas S."/>
            <person name="Chen C."/>
            <person name="Bauer D."/>
            <person name="Andreopoulos W."/>
            <person name="Pangilinan J."/>
            <person name="LaButti K."/>
            <person name="Riley R."/>
            <person name="Lipzen A."/>
            <person name="Clum A."/>
            <person name="Drula E."/>
            <person name="Henrissat B."/>
            <person name="Kohler A."/>
            <person name="Grigoriev I.V."/>
            <person name="Martin F.M."/>
            <person name="Hacquard S."/>
        </authorList>
    </citation>
    <scope>NUCLEOTIDE SEQUENCE</scope>
    <source>
        <strain evidence="12">MPI-CAGE-CH-0235</strain>
    </source>
</reference>
<keyword evidence="9 12" id="KW-0503">Monooxygenase</keyword>
<organism evidence="12 13">
    <name type="scientific">Stachybotrys elegans</name>
    <dbReference type="NCBI Taxonomy" id="80388"/>
    <lineage>
        <taxon>Eukaryota</taxon>
        <taxon>Fungi</taxon>
        <taxon>Dikarya</taxon>
        <taxon>Ascomycota</taxon>
        <taxon>Pezizomycotina</taxon>
        <taxon>Sordariomycetes</taxon>
        <taxon>Hypocreomycetidae</taxon>
        <taxon>Hypocreales</taxon>
        <taxon>Stachybotryaceae</taxon>
        <taxon>Stachybotrys</taxon>
    </lineage>
</organism>
<feature type="binding site" description="axial binding residue" evidence="10">
    <location>
        <position position="473"/>
    </location>
    <ligand>
        <name>heme</name>
        <dbReference type="ChEBI" id="CHEBI:30413"/>
    </ligand>
    <ligandPart>
        <name>Fe</name>
        <dbReference type="ChEBI" id="CHEBI:18248"/>
    </ligandPart>
</feature>
<evidence type="ECO:0000256" key="6">
    <source>
        <dbReference type="ARBA" id="ARBA00022723"/>
    </source>
</evidence>
<keyword evidence="11" id="KW-0472">Membrane</keyword>
<keyword evidence="6 10" id="KW-0479">Metal-binding</keyword>
<keyword evidence="13" id="KW-1185">Reference proteome</keyword>
<comment type="caution">
    <text evidence="12">The sequence shown here is derived from an EMBL/GenBank/DDBJ whole genome shotgun (WGS) entry which is preliminary data.</text>
</comment>
<name>A0A8K0SAU9_9HYPO</name>
<dbReference type="OrthoDB" id="10029320at2759"/>
<dbReference type="InterPro" id="IPR002403">
    <property type="entry name" value="Cyt_P450_E_grp-IV"/>
</dbReference>
<protein>
    <submittedName>
        <fullName evidence="12">Sterigmatocystin biosynthesis P450 monooxygenase StcS</fullName>
    </submittedName>
</protein>